<evidence type="ECO:0000256" key="2">
    <source>
        <dbReference type="SAM" id="Phobius"/>
    </source>
</evidence>
<dbReference type="InterPro" id="IPR011050">
    <property type="entry name" value="Pectin_lyase_fold/virulence"/>
</dbReference>
<evidence type="ECO:0000313" key="5">
    <source>
        <dbReference type="Proteomes" id="UP000727654"/>
    </source>
</evidence>
<dbReference type="Proteomes" id="UP000727654">
    <property type="component" value="Unassembled WGS sequence"/>
</dbReference>
<dbReference type="InterPro" id="IPR012334">
    <property type="entry name" value="Pectin_lyas_fold"/>
</dbReference>
<dbReference type="SUPFAM" id="SSF51126">
    <property type="entry name" value="Pectin lyase-like"/>
    <property type="match status" value="1"/>
</dbReference>
<feature type="compositionally biased region" description="Polar residues" evidence="1">
    <location>
        <begin position="2412"/>
        <end position="2428"/>
    </location>
</feature>
<accession>A0ABN7Z5S0</accession>
<keyword evidence="2" id="KW-0472">Membrane</keyword>
<evidence type="ECO:0000313" key="4">
    <source>
        <dbReference type="EMBL" id="CAG9181318.1"/>
    </source>
</evidence>
<dbReference type="Pfam" id="PF05860">
    <property type="entry name" value="TPS"/>
    <property type="match status" value="1"/>
</dbReference>
<feature type="compositionally biased region" description="Low complexity" evidence="1">
    <location>
        <begin position="2325"/>
        <end position="2337"/>
    </location>
</feature>
<dbReference type="InterPro" id="IPR025157">
    <property type="entry name" value="Hemagglutinin_rpt"/>
</dbReference>
<feature type="compositionally biased region" description="Basic and acidic residues" evidence="1">
    <location>
        <begin position="1829"/>
        <end position="1843"/>
    </location>
</feature>
<feature type="region of interest" description="Disordered" evidence="1">
    <location>
        <begin position="2239"/>
        <end position="2261"/>
    </location>
</feature>
<comment type="caution">
    <text evidence="4">The sequence shown here is derived from an EMBL/GenBank/DDBJ whole genome shotgun (WGS) entry which is preliminary data.</text>
</comment>
<feature type="compositionally biased region" description="Polar residues" evidence="1">
    <location>
        <begin position="2006"/>
        <end position="2021"/>
    </location>
</feature>
<reference evidence="4 5" key="1">
    <citation type="submission" date="2021-08" db="EMBL/GenBank/DDBJ databases">
        <authorList>
            <person name="Peeters C."/>
        </authorList>
    </citation>
    <scope>NUCLEOTIDE SEQUENCE [LARGE SCALE GENOMIC DNA]</scope>
    <source>
        <strain evidence="4 5">LMG 23992</strain>
    </source>
</reference>
<feature type="domain" description="Filamentous haemagglutinin FhaB/tRNA nuclease CdiA-like TPS" evidence="3">
    <location>
        <begin position="92"/>
        <end position="213"/>
    </location>
</feature>
<dbReference type="SMART" id="SM00912">
    <property type="entry name" value="Haemagg_act"/>
    <property type="match status" value="1"/>
</dbReference>
<keyword evidence="2" id="KW-1133">Transmembrane helix</keyword>
<feature type="transmembrane region" description="Helical" evidence="2">
    <location>
        <begin position="47"/>
        <end position="65"/>
    </location>
</feature>
<sequence>MNKNTHRLVFNAVRGMLVAVQENAVGRGKGRQGCAERQGQGTTFHPVLWLTVIAASMMGLPVILAQTAQAQTLPIQVDKNAPGARPVMGVAANGVPIVNIAAPNRNGGTSVNNFIQYNVGPSGVVLNNSGQNSQTQIAGWVQGNLQLGNNSAGVIVNQVTAPNPSQLMGMQEVAGNRATVILANPAGISCSGCGVINADRFTLSTGRALYGPDGSLSGFDVRDGHIAIDGQGLSSPQAQVDLLARSISINAELWAKHINAIAGANQVDYQNLNATAQAGNGAAPQFALDASALGSMYANGAIRLIGTEKGVGFNLGGIADARGGDITVDNNGDVRVLASGRLQSQGNASITGTNLDNAGTITTRGAITATTPGQLTNTGTVAAGSDLLAQADRIANAGTLGAGVDANANVTGAGTANIAARTALQTSGAIVAGSDANLSAPTLDLTNGSVVSHNTANLSASGDIVNRNARVEGTALRVAAGGNVDNQGSTLVAGVNGGTVQATNLLNQGGAVTSGGTLDVAASQAVENTSGTIAGTGATTVVAASTINRGGTLGAVQDKLLVSGALDNTGGKAMAAGDLKVAGGAIINDQGQISGQTVSLDTPGLGLSNTQGTIQGASNTHIAASSLQNQDGTITSGGTLDVQSAGQIGNQRGTIAADGSATIAASQTDNRGGTLGSVNDKLLVTGALDNTGGRALAGTDMSLSGGTIVNDHGQLSAGGNLKADTNGQALTNRAGVISGGTVQTDTGAFQNQGGVLASQGTLQSDTHGQDFDNSAGGQVIAGGPLALNTAALNNQGGTISGQQAVTVNGTALDNTSGKMLAGGPLAVTGDSLANGGGQVASNADATLRIANTLENSAGFVHASGTLDAQAGTILNRNTLGGTDANPLGLEGGTVKLAATTIDNNQGALRADTALEATAASLDNTQGEVTSGGTAQLNVGATTNTQGLLAANQKLGLTGTSLTGDGKVQSQGDIDLKLASDFRNTGEIAAGRNLALDTTGDVDNLGTMKAGAALDLHGRNVSNAGELYGAVASTIRADQSVTNTGLIDGGAVRIEAGTTVTNVDRIFGDSVAIGAGQQIVNDVNPVTGNGGVIASRSGDVDLGAPEIINREHSLIYASQDLNVGGTLDANGKATGQANSLLNASATIDVVRDANFNVAAVTNRNDHFSTERIDTGTVHSQGYRLNGSDQEFKPEDVILYQVDNGTWAPGTDPAFLGDDDKKVLVLPSAQYPFAQFGPPFDWSRNVTGGGGKPVGAAYVPPSYDFYNDTMNPEVFVYQPGDAIWSKLGVQAPTAAPPLPVSCGDTPTSACQAKYDADTATYNAWRDANKPLYDQLNSQINAFNGDFNSRQVKEFFIVNKDTNIQDEKVLTTDPAKILVGRHATFPGDVTNDKSQILVGGDLNIDANHLHNLDYDATRIETVSGTQDWTFIKSHAFKGDDRRYTTSALDTIVTPVPLKLASALADRNLGTVGHDGSAPGQGAGVGPIAGAPLSSQPVLKELTLPATDALASNGPGAHLGGAVIRQVTPALAVPNNALFRTHPEPGARYLIETDPRFTDQRQWLSSDFMLTQLGQDPTNVLKRLGDGFYEARLVADAVMLGTGQRFVGDYTDNEQQYIGLMKAGVSFAQKFHLNVGSELTADQMAALTTDLVWLVEKTVTLPGGSTQRVLVPQVYLMSRVGDLKGDGALISANNTSIHTKGDVVNTGTISSRNVTLIDAQNIHNNGGTLNGGTLALNAQEDINSLAGKISGNAVLAYAGRDINLASTTANGTGKAGSSNTVLAGVSSVNADTATLVAGRDLNAKAASLQTTGDLAMGAGRDVNLGTVTVAQTEHSEHDAKNKSDLSRSTEIGSQVSAGGNTTIVAGRDVNATAAYVNAEGALAVGAGRDINVQAGQASASVRDEHFTQSNGFLSSSSTHSIDANAHTEALGSTLSGNTVDMKAGHDMTIAGSTVAGTSNVNLAAGNNLTVTTAETTSSGYSFKEEKKSGFGATGSGLSYGNRDQKDTTNDRGTQQVGSLVGSTDGSVRMQAGSTLTVKGSDLIAKQDVTGVAADVNIEAAQNRQHHDETHEVKQSGFTLGVSGGAIGAAINAGNKISSASKSEDGRASALWGMAAARDVADAAQGMGNPTQGAAVTLSWGTSQSKQTLTQDSTSHNGSRVQAGGTAAFVATGVDANGNQTAGNLNIVGSDIDAKKVALGAKHDVNIVSATDTDESHSTNKSSSASVGVSYGIGQGQAGLGVSASASQAKGNSDSTSASQNNSHVNGQESVTIVSGNDTHILGATVSGGKVIADVGGNLNLASRQDTGESHAQQQSMGGGVSISQGGGSASFSASKGKADGSYANVSEQSGIYAGEGGFDINVKGNTDLKGAVIASEASKDKNSLTTGTLTWSDIANHSDYSATSMGISGGGTMGSPNSQNNSGPTSGKNTGGISPMIPQHKSGSQDGVAQSAVADGTITIKDEANQKQDLATLKRDTTGTNSQVGNNPDLDKLLNKQADMMAAAQAAGEAVAKTVGDIAKAKLDDANKRYAVAAEANKQNPSAENQAAMEAAQADIDGWKDGGSYRAALHTAGGALIAGLGGGNALAGAAGAGAASLAGGKLGELSNAVAGGADTGNAALNETLGNIAANIVADGIGAAVGGGSGAATAANVDRFNRQLHPSEEQKLKELQKGKTAEEQYRLAAAECALVHCADGVPDSSANKALLQKMQNDGQNYTAEQAQLQKAGAFDGYGTADRINDLADRYQVSNRAVGAVQGVTGAAAGAVALGAGCASVVACAAGAVVAGTSLDYSKAGFTQLVNGDPSLTYGEQALQSLGLSPRTAALAYAAASLGGAATGAALENQVGKQAAAFNDAARLSYTSIEKFGAQGMDPTAAVMSTSQAQTLVKAYTGAGVPLQDAQKYAAGLIETGTSLPTTLAVNADTELIKVVPKGAFGGDVVTPYSPYFMTRTEYDALSKLPSDQIAAKLGLPAEQAVRGSQLGFDVYSMKPLPGTDPQAFTSKVAPVQQGAYSAPGGAQQVLIPNRSQWSDPNKNKIGEIKGNR</sequence>
<dbReference type="InterPro" id="IPR008638">
    <property type="entry name" value="FhaB/CdiA-like_TPS"/>
</dbReference>
<dbReference type="Pfam" id="PF13018">
    <property type="entry name" value="ESPR"/>
    <property type="match status" value="1"/>
</dbReference>
<feature type="region of interest" description="Disordered" evidence="1">
    <location>
        <begin position="3019"/>
        <end position="3039"/>
    </location>
</feature>
<keyword evidence="2" id="KW-0812">Transmembrane</keyword>
<feature type="region of interest" description="Disordered" evidence="1">
    <location>
        <begin position="1987"/>
        <end position="2021"/>
    </location>
</feature>
<protein>
    <recommendedName>
        <fullName evidence="3">Filamentous haemagglutinin FhaB/tRNA nuclease CdiA-like TPS domain-containing protein</fullName>
    </recommendedName>
</protein>
<dbReference type="EMBL" id="CAJZAI010000014">
    <property type="protein sequence ID" value="CAG9181318.1"/>
    <property type="molecule type" value="Genomic_DNA"/>
</dbReference>
<keyword evidence="5" id="KW-1185">Reference proteome</keyword>
<name>A0ABN7Z5S0_9BURK</name>
<feature type="compositionally biased region" description="Basic and acidic residues" evidence="1">
    <location>
        <begin position="3028"/>
        <end position="3039"/>
    </location>
</feature>
<dbReference type="RefSeq" id="WP_224081943.1">
    <property type="nucleotide sequence ID" value="NZ_CAJZAI010000014.1"/>
</dbReference>
<feature type="region of interest" description="Disordered" evidence="1">
    <location>
        <begin position="2404"/>
        <end position="2446"/>
    </location>
</feature>
<dbReference type="InterPro" id="IPR008619">
    <property type="entry name" value="Filamentous_hemagglutn_rpt"/>
</dbReference>
<evidence type="ECO:0000256" key="1">
    <source>
        <dbReference type="SAM" id="MobiDB-lite"/>
    </source>
</evidence>
<dbReference type="InterPro" id="IPR024973">
    <property type="entry name" value="ESPR"/>
</dbReference>
<feature type="region of interest" description="Disordered" evidence="1">
    <location>
        <begin position="1826"/>
        <end position="1849"/>
    </location>
</feature>
<evidence type="ECO:0000259" key="3">
    <source>
        <dbReference type="SMART" id="SM00912"/>
    </source>
</evidence>
<dbReference type="Pfam" id="PF05594">
    <property type="entry name" value="Fil_haemagg"/>
    <property type="match status" value="7"/>
</dbReference>
<feature type="region of interest" description="Disordered" evidence="1">
    <location>
        <begin position="2297"/>
        <end position="2338"/>
    </location>
</feature>
<organism evidence="4 5">
    <name type="scientific">Cupriavidus laharis</name>
    <dbReference type="NCBI Taxonomy" id="151654"/>
    <lineage>
        <taxon>Bacteria</taxon>
        <taxon>Pseudomonadati</taxon>
        <taxon>Pseudomonadota</taxon>
        <taxon>Betaproteobacteria</taxon>
        <taxon>Burkholderiales</taxon>
        <taxon>Burkholderiaceae</taxon>
        <taxon>Cupriavidus</taxon>
    </lineage>
</organism>
<gene>
    <name evidence="4" type="ORF">LMG23992_04475</name>
</gene>
<dbReference type="Gene3D" id="2.160.20.10">
    <property type="entry name" value="Single-stranded right-handed beta-helix, Pectin lyase-like"/>
    <property type="match status" value="1"/>
</dbReference>
<feature type="compositionally biased region" description="Gly residues" evidence="1">
    <location>
        <begin position="2312"/>
        <end position="2324"/>
    </location>
</feature>
<proteinExistence type="predicted"/>
<dbReference type="InterPro" id="IPR010069">
    <property type="entry name" value="CdiA_FHA1_rpt"/>
</dbReference>
<dbReference type="NCBIfam" id="TIGR01901">
    <property type="entry name" value="adhes_NPXG"/>
    <property type="match status" value="1"/>
</dbReference>
<dbReference type="Pfam" id="PF13332">
    <property type="entry name" value="Fil_haemagg_2"/>
    <property type="match status" value="3"/>
</dbReference>
<dbReference type="NCBIfam" id="TIGR01731">
    <property type="entry name" value="fil_hemag_20aa"/>
    <property type="match status" value="16"/>
</dbReference>